<evidence type="ECO:0000313" key="6">
    <source>
        <dbReference type="EMBL" id="MEI2681094.1"/>
    </source>
</evidence>
<proteinExistence type="predicted"/>
<organism evidence="6 7">
    <name type="scientific">Erwinia aphidicola</name>
    <dbReference type="NCBI Taxonomy" id="68334"/>
    <lineage>
        <taxon>Bacteria</taxon>
        <taxon>Pseudomonadati</taxon>
        <taxon>Pseudomonadota</taxon>
        <taxon>Gammaproteobacteria</taxon>
        <taxon>Enterobacterales</taxon>
        <taxon>Erwiniaceae</taxon>
        <taxon>Erwinia</taxon>
    </lineage>
</organism>
<dbReference type="EMBL" id="JBANEI010000002">
    <property type="protein sequence ID" value="MEI2681094.1"/>
    <property type="molecule type" value="Genomic_DNA"/>
</dbReference>
<dbReference type="SUPFAM" id="SSF54523">
    <property type="entry name" value="Pili subunits"/>
    <property type="match status" value="1"/>
</dbReference>
<keyword evidence="5" id="KW-0472">Membrane</keyword>
<evidence type="ECO:0000256" key="4">
    <source>
        <dbReference type="ARBA" id="ARBA00022989"/>
    </source>
</evidence>
<name>A0ABU8DC55_ERWAP</name>
<keyword evidence="7" id="KW-1185">Reference proteome</keyword>
<evidence type="ECO:0000256" key="5">
    <source>
        <dbReference type="ARBA" id="ARBA00023136"/>
    </source>
</evidence>
<dbReference type="Proteomes" id="UP001306592">
    <property type="component" value="Unassembled WGS sequence"/>
</dbReference>
<reference evidence="6 7" key="1">
    <citation type="submission" date="2024-02" db="EMBL/GenBank/DDBJ databases">
        <title>First report Erwinia aphidicola in onion in Chile.</title>
        <authorList>
            <person name="Valenzuela M."/>
            <person name="Pena M."/>
            <person name="Dutta B."/>
        </authorList>
    </citation>
    <scope>NUCLEOTIDE SEQUENCE [LARGE SCALE GENOMIC DNA]</scope>
    <source>
        <strain evidence="6 7">QCJ3A</strain>
    </source>
</reference>
<comment type="subcellular location">
    <subcellularLocation>
        <location evidence="1">Membrane</location>
        <topology evidence="1">Single-pass membrane protein</topology>
    </subcellularLocation>
</comment>
<comment type="caution">
    <text evidence="6">The sequence shown here is derived from an EMBL/GenBank/DDBJ whole genome shotgun (WGS) entry which is preliminary data.</text>
</comment>
<dbReference type="InterPro" id="IPR002416">
    <property type="entry name" value="T2SS_protein-GspH"/>
</dbReference>
<evidence type="ECO:0000256" key="1">
    <source>
        <dbReference type="ARBA" id="ARBA00004167"/>
    </source>
</evidence>
<evidence type="ECO:0000256" key="3">
    <source>
        <dbReference type="ARBA" id="ARBA00022692"/>
    </source>
</evidence>
<evidence type="ECO:0000256" key="2">
    <source>
        <dbReference type="ARBA" id="ARBA00022481"/>
    </source>
</evidence>
<dbReference type="Pfam" id="PF07963">
    <property type="entry name" value="N_methyl"/>
    <property type="match status" value="1"/>
</dbReference>
<dbReference type="RefSeq" id="WP_336202561.1">
    <property type="nucleotide sequence ID" value="NZ_JBANEI010000002.1"/>
</dbReference>
<dbReference type="InterPro" id="IPR012902">
    <property type="entry name" value="N_methyl_site"/>
</dbReference>
<dbReference type="PRINTS" id="PR00885">
    <property type="entry name" value="BCTERIALGSPH"/>
</dbReference>
<dbReference type="InterPro" id="IPR045584">
    <property type="entry name" value="Pilin-like"/>
</dbReference>
<evidence type="ECO:0000313" key="7">
    <source>
        <dbReference type="Proteomes" id="UP001306592"/>
    </source>
</evidence>
<sequence>MPRQNGFTLLEMMMVLLLLSIIALGTIATLPAASTRPQAEKLLVMIRQAIGQPQLDGGVIRLQVSQQQATLFRLAAGHSEGETPFPGHHWQPLGTRLGQLDLPEPGQLSLIVEGRTVPLPASLLFLADGRQPAFTLRISSPGLRATRITVRSGEAVLSELP</sequence>
<keyword evidence="2" id="KW-0488">Methylation</keyword>
<gene>
    <name evidence="6" type="ORF">V8N49_05410</name>
</gene>
<keyword evidence="4" id="KW-1133">Transmembrane helix</keyword>
<keyword evidence="3" id="KW-0812">Transmembrane</keyword>
<accession>A0ABU8DC55</accession>
<protein>
    <submittedName>
        <fullName evidence="6">Prepilin-type N-terminal cleavage/methylation domain-containing protein</fullName>
    </submittedName>
</protein>
<dbReference type="NCBIfam" id="TIGR02532">
    <property type="entry name" value="IV_pilin_GFxxxE"/>
    <property type="match status" value="1"/>
</dbReference>